<reference evidence="4 5" key="1">
    <citation type="submission" date="2023-08" db="EMBL/GenBank/DDBJ databases">
        <title>Pleionea litopenaei sp. nov., isolated from stomach of juvenile Litopenaeus vannamei.</title>
        <authorList>
            <person name="Rho A.M."/>
            <person name="Hwang C.Y."/>
        </authorList>
    </citation>
    <scope>NUCLEOTIDE SEQUENCE [LARGE SCALE GENOMIC DNA]</scope>
    <source>
        <strain evidence="4 5">HL-JVS1</strain>
    </source>
</reference>
<dbReference type="GO" id="GO:0006310">
    <property type="term" value="P:DNA recombination"/>
    <property type="evidence" value="ECO:0007669"/>
    <property type="project" value="UniProtKB-KW"/>
</dbReference>
<protein>
    <submittedName>
        <fullName evidence="4">Phage integrase N-terminal SAM-like domain-containing protein</fullName>
    </submittedName>
</protein>
<accession>A0AA51X6T8</accession>
<name>A0AA51X6T8_9GAMM</name>
<feature type="domain" description="Integrase SAM-like N-terminal" evidence="3">
    <location>
        <begin position="9"/>
        <end position="88"/>
    </location>
</feature>
<gene>
    <name evidence="4" type="ORF">Q9312_18525</name>
</gene>
<evidence type="ECO:0000313" key="4">
    <source>
        <dbReference type="EMBL" id="WMS87204.1"/>
    </source>
</evidence>
<keyword evidence="1" id="KW-0238">DNA-binding</keyword>
<dbReference type="InterPro" id="IPR011010">
    <property type="entry name" value="DNA_brk_join_enz"/>
</dbReference>
<dbReference type="InterPro" id="IPR010998">
    <property type="entry name" value="Integrase_recombinase_N"/>
</dbReference>
<evidence type="ECO:0000313" key="5">
    <source>
        <dbReference type="Proteomes" id="UP001239782"/>
    </source>
</evidence>
<sequence>MEDKQQVFAKVVEAFKLHRFKRSDAQEYLNWIKLFLNHNKHVPTSQLTANCVKEFLRYLCDDKGLMPSRQKQAYLAINFFYNQVLQRSLWSTMNFGEEVDLQAQVNPLTTATEHQAPEWTNLLQEPFRTVAKLSFHCGLKLDEVLNLRVEDVDVQRHVLKIRDAFGDFSEIDIASDLMQSLTLQLRKAMHTHQQDLRQGEVFFRNPSTLRRGQLTDNARWYFLFPGTLQFNLHTQKRVRESLDANVVEQAFSQARTRNTEQVAPFQIGFKQQASL</sequence>
<organism evidence="4 5">
    <name type="scientific">Pleionea litopenaei</name>
    <dbReference type="NCBI Taxonomy" id="3070815"/>
    <lineage>
        <taxon>Bacteria</taxon>
        <taxon>Pseudomonadati</taxon>
        <taxon>Pseudomonadota</taxon>
        <taxon>Gammaproteobacteria</taxon>
        <taxon>Oceanospirillales</taxon>
        <taxon>Pleioneaceae</taxon>
        <taxon>Pleionea</taxon>
    </lineage>
</organism>
<dbReference type="InterPro" id="IPR013762">
    <property type="entry name" value="Integrase-like_cat_sf"/>
</dbReference>
<dbReference type="KEGG" id="plei:Q9312_18525"/>
<proteinExistence type="predicted"/>
<dbReference type="EMBL" id="CP133548">
    <property type="protein sequence ID" value="WMS87204.1"/>
    <property type="molecule type" value="Genomic_DNA"/>
</dbReference>
<dbReference type="Pfam" id="PF13495">
    <property type="entry name" value="Phage_int_SAM_4"/>
    <property type="match status" value="1"/>
</dbReference>
<dbReference type="AlphaFoldDB" id="A0AA51X6T8"/>
<dbReference type="GO" id="GO:0015074">
    <property type="term" value="P:DNA integration"/>
    <property type="evidence" value="ECO:0007669"/>
    <property type="project" value="InterPro"/>
</dbReference>
<dbReference type="Gene3D" id="1.10.150.130">
    <property type="match status" value="1"/>
</dbReference>
<dbReference type="GO" id="GO:0003677">
    <property type="term" value="F:DNA binding"/>
    <property type="evidence" value="ECO:0007669"/>
    <property type="project" value="UniProtKB-KW"/>
</dbReference>
<dbReference type="RefSeq" id="WP_309202344.1">
    <property type="nucleotide sequence ID" value="NZ_CP133548.1"/>
</dbReference>
<evidence type="ECO:0000259" key="3">
    <source>
        <dbReference type="Pfam" id="PF13495"/>
    </source>
</evidence>
<dbReference type="SUPFAM" id="SSF56349">
    <property type="entry name" value="DNA breaking-rejoining enzymes"/>
    <property type="match status" value="1"/>
</dbReference>
<evidence type="ECO:0000256" key="2">
    <source>
        <dbReference type="ARBA" id="ARBA00023172"/>
    </source>
</evidence>
<dbReference type="InterPro" id="IPR004107">
    <property type="entry name" value="Integrase_SAM-like_N"/>
</dbReference>
<keyword evidence="2" id="KW-0233">DNA recombination</keyword>
<keyword evidence="5" id="KW-1185">Reference proteome</keyword>
<dbReference type="Proteomes" id="UP001239782">
    <property type="component" value="Chromosome"/>
</dbReference>
<evidence type="ECO:0000256" key="1">
    <source>
        <dbReference type="ARBA" id="ARBA00023125"/>
    </source>
</evidence>
<dbReference type="Gene3D" id="1.10.443.10">
    <property type="entry name" value="Intergrase catalytic core"/>
    <property type="match status" value="1"/>
</dbReference>